<keyword evidence="4" id="KW-0472">Membrane</keyword>
<dbReference type="SUPFAM" id="SSF52833">
    <property type="entry name" value="Thioredoxin-like"/>
    <property type="match status" value="1"/>
</dbReference>
<dbReference type="PANTHER" id="PTHR12151">
    <property type="entry name" value="ELECTRON TRANSPORT PROTIN SCO1/SENC FAMILY MEMBER"/>
    <property type="match status" value="1"/>
</dbReference>
<keyword evidence="2" id="KW-0479">Metal-binding</keyword>
<comment type="similarity">
    <text evidence="1">Belongs to the SCO1/2 family.</text>
</comment>
<dbReference type="CDD" id="cd02968">
    <property type="entry name" value="SCO"/>
    <property type="match status" value="1"/>
</dbReference>
<dbReference type="FunFam" id="3.40.30.10:FF:000013">
    <property type="entry name" value="Blast:Protein SCO1 homolog, mitochondrial"/>
    <property type="match status" value="1"/>
</dbReference>
<evidence type="ECO:0000313" key="6">
    <source>
        <dbReference type="Proteomes" id="UP000287033"/>
    </source>
</evidence>
<protein>
    <recommendedName>
        <fullName evidence="7">Thioredoxin domain-containing protein</fullName>
    </recommendedName>
</protein>
<gene>
    <name evidence="5" type="ORF">chiPu_0018334</name>
</gene>
<dbReference type="Gene3D" id="3.40.30.10">
    <property type="entry name" value="Glutaredoxin"/>
    <property type="match status" value="1"/>
</dbReference>
<organism evidence="5 6">
    <name type="scientific">Chiloscyllium punctatum</name>
    <name type="common">Brownbanded bambooshark</name>
    <name type="synonym">Hemiscyllium punctatum</name>
    <dbReference type="NCBI Taxonomy" id="137246"/>
    <lineage>
        <taxon>Eukaryota</taxon>
        <taxon>Metazoa</taxon>
        <taxon>Chordata</taxon>
        <taxon>Craniata</taxon>
        <taxon>Vertebrata</taxon>
        <taxon>Chondrichthyes</taxon>
        <taxon>Elasmobranchii</taxon>
        <taxon>Galeomorphii</taxon>
        <taxon>Galeoidea</taxon>
        <taxon>Orectolobiformes</taxon>
        <taxon>Hemiscylliidae</taxon>
        <taxon>Chiloscyllium</taxon>
    </lineage>
</organism>
<evidence type="ECO:0000256" key="2">
    <source>
        <dbReference type="PIRSR" id="PIRSR603782-1"/>
    </source>
</evidence>
<dbReference type="GO" id="GO:0005739">
    <property type="term" value="C:mitochondrion"/>
    <property type="evidence" value="ECO:0007669"/>
    <property type="project" value="GOC"/>
</dbReference>
<evidence type="ECO:0000256" key="3">
    <source>
        <dbReference type="PIRSR" id="PIRSR603782-2"/>
    </source>
</evidence>
<keyword evidence="2" id="KW-0186">Copper</keyword>
<dbReference type="InterPro" id="IPR003782">
    <property type="entry name" value="SCO1/SenC"/>
</dbReference>
<dbReference type="OrthoDB" id="76676at2759"/>
<evidence type="ECO:0000256" key="1">
    <source>
        <dbReference type="ARBA" id="ARBA00010996"/>
    </source>
</evidence>
<keyword evidence="3" id="KW-1015">Disulfide bond</keyword>
<proteinExistence type="inferred from homology"/>
<evidence type="ECO:0008006" key="7">
    <source>
        <dbReference type="Google" id="ProtNLM"/>
    </source>
</evidence>
<feature type="transmembrane region" description="Helical" evidence="4">
    <location>
        <begin position="241"/>
        <end position="264"/>
    </location>
</feature>
<dbReference type="EMBL" id="BEZZ01001544">
    <property type="protein sequence ID" value="GCC19349.1"/>
    <property type="molecule type" value="Genomic_DNA"/>
</dbReference>
<reference evidence="5 6" key="1">
    <citation type="journal article" date="2018" name="Nat. Ecol. Evol.">
        <title>Shark genomes provide insights into elasmobranch evolution and the origin of vertebrates.</title>
        <authorList>
            <person name="Hara Y"/>
            <person name="Yamaguchi K"/>
            <person name="Onimaru K"/>
            <person name="Kadota M"/>
            <person name="Koyanagi M"/>
            <person name="Keeley SD"/>
            <person name="Tatsumi K"/>
            <person name="Tanaka K"/>
            <person name="Motone F"/>
            <person name="Kageyama Y"/>
            <person name="Nozu R"/>
            <person name="Adachi N"/>
            <person name="Nishimura O"/>
            <person name="Nakagawa R"/>
            <person name="Tanegashima C"/>
            <person name="Kiyatake I"/>
            <person name="Matsumoto R"/>
            <person name="Murakumo K"/>
            <person name="Nishida K"/>
            <person name="Terakita A"/>
            <person name="Kuratani S"/>
            <person name="Sato K"/>
            <person name="Hyodo S Kuraku.S."/>
        </authorList>
    </citation>
    <scope>NUCLEOTIDE SEQUENCE [LARGE SCALE GENOMIC DNA]</scope>
</reference>
<keyword evidence="6" id="KW-1185">Reference proteome</keyword>
<accession>A0A401RMI7</accession>
<feature type="binding site" evidence="2">
    <location>
        <position position="317"/>
    </location>
    <ligand>
        <name>Cu cation</name>
        <dbReference type="ChEBI" id="CHEBI:23378"/>
    </ligand>
</feature>
<feature type="disulfide bond" description="Redox-active" evidence="3">
    <location>
        <begin position="317"/>
        <end position="321"/>
    </location>
</feature>
<sequence>MGRDEMRRGAENGGERGIEMGKSLDIMEPLNQLPGQSRGYQELNQPGMFAAMIVKGHNSCWQRLRGSVSFLRSGSSHVGRSGGLALRHARCLSNGHSGMKTLRIAGSKGWHLQSTSIITDCNQKINHWGSNQSYCFYTNEMGLIIETLAIPSSQINGTDPNYPLASLQVNPQLTICKASSQPMREKPHFQIQGRLLMAHNLPGLSSLPLVHISLGCPTFLPHRLFSQSASDRSSRSPQISLWSKFMVTCFFGSAVMGLWYYVYLEKKQQEKVKRQEQLKKLALGQGDFNLLDHTGKSRTKKDFFGKWVLLYFGFTHCPDICPDELDKMSSVVQILDKDRAPTPVQPIFITVDPERDGVEEMAKYIKDFHSRMIGLTGTPEQIKDLGKAFRVYYSAGPKDEDNDYIVDHTIIIYLLNPDGLLTDYYNRSKNDQEIAESIRSHMKNYVDLFS</sequence>
<feature type="binding site" evidence="2">
    <location>
        <position position="408"/>
    </location>
    <ligand>
        <name>Cu cation</name>
        <dbReference type="ChEBI" id="CHEBI:23378"/>
    </ligand>
</feature>
<dbReference type="InterPro" id="IPR036249">
    <property type="entry name" value="Thioredoxin-like_sf"/>
</dbReference>
<comment type="caution">
    <text evidence="5">The sequence shown here is derived from an EMBL/GenBank/DDBJ whole genome shotgun (WGS) entry which is preliminary data.</text>
</comment>
<dbReference type="PANTHER" id="PTHR12151:SF2">
    <property type="entry name" value="PROTEIN SCO2 HOMOLOG, MITOCHONDRIAL"/>
    <property type="match status" value="1"/>
</dbReference>
<feature type="binding site" evidence="2">
    <location>
        <position position="321"/>
    </location>
    <ligand>
        <name>Cu cation</name>
        <dbReference type="ChEBI" id="CHEBI:23378"/>
    </ligand>
</feature>
<keyword evidence="4" id="KW-1133">Transmembrane helix</keyword>
<dbReference type="Proteomes" id="UP000287033">
    <property type="component" value="Unassembled WGS sequence"/>
</dbReference>
<evidence type="ECO:0000256" key="4">
    <source>
        <dbReference type="SAM" id="Phobius"/>
    </source>
</evidence>
<name>A0A401RMI7_CHIPU</name>
<dbReference type="GO" id="GO:0046872">
    <property type="term" value="F:metal ion binding"/>
    <property type="evidence" value="ECO:0007669"/>
    <property type="project" value="UniProtKB-KW"/>
</dbReference>
<dbReference type="AlphaFoldDB" id="A0A401RMI7"/>
<evidence type="ECO:0000313" key="5">
    <source>
        <dbReference type="EMBL" id="GCC19349.1"/>
    </source>
</evidence>
<dbReference type="STRING" id="137246.A0A401RMI7"/>
<dbReference type="Pfam" id="PF02630">
    <property type="entry name" value="SCO1-SenC"/>
    <property type="match status" value="1"/>
</dbReference>
<dbReference type="GO" id="GO:0033617">
    <property type="term" value="P:mitochondrial respiratory chain complex IV assembly"/>
    <property type="evidence" value="ECO:0007669"/>
    <property type="project" value="TreeGrafter"/>
</dbReference>
<keyword evidence="4" id="KW-0812">Transmembrane</keyword>